<evidence type="ECO:0000256" key="4">
    <source>
        <dbReference type="ARBA" id="ARBA00023242"/>
    </source>
</evidence>
<proteinExistence type="predicted"/>
<dbReference type="Pfam" id="PF00644">
    <property type="entry name" value="PARP"/>
    <property type="match status" value="1"/>
</dbReference>
<dbReference type="Pfam" id="PF00397">
    <property type="entry name" value="WW"/>
    <property type="match status" value="1"/>
</dbReference>
<accession>A0A433D3T1</accession>
<dbReference type="InterPro" id="IPR036020">
    <property type="entry name" value="WW_dom_sf"/>
</dbReference>
<dbReference type="InterPro" id="IPR051583">
    <property type="entry name" value="YAP1"/>
</dbReference>
<protein>
    <recommendedName>
        <fullName evidence="5">WW domain-containing protein</fullName>
    </recommendedName>
</protein>
<dbReference type="GO" id="GO:0003713">
    <property type="term" value="F:transcription coactivator activity"/>
    <property type="evidence" value="ECO:0007669"/>
    <property type="project" value="TreeGrafter"/>
</dbReference>
<keyword evidence="3" id="KW-0963">Cytoplasm</keyword>
<dbReference type="SUPFAM" id="SSF56399">
    <property type="entry name" value="ADP-ribosylation"/>
    <property type="match status" value="1"/>
</dbReference>
<evidence type="ECO:0000256" key="3">
    <source>
        <dbReference type="ARBA" id="ARBA00022490"/>
    </source>
</evidence>
<organism evidence="6 7">
    <name type="scientific">Jimgerdemannia flammicorona</name>
    <dbReference type="NCBI Taxonomy" id="994334"/>
    <lineage>
        <taxon>Eukaryota</taxon>
        <taxon>Fungi</taxon>
        <taxon>Fungi incertae sedis</taxon>
        <taxon>Mucoromycota</taxon>
        <taxon>Mucoromycotina</taxon>
        <taxon>Endogonomycetes</taxon>
        <taxon>Endogonales</taxon>
        <taxon>Endogonaceae</taxon>
        <taxon>Jimgerdemannia</taxon>
    </lineage>
</organism>
<name>A0A433D3T1_9FUNG</name>
<dbReference type="GO" id="GO:0003950">
    <property type="term" value="F:NAD+ poly-ADP-ribosyltransferase activity"/>
    <property type="evidence" value="ECO:0007669"/>
    <property type="project" value="InterPro"/>
</dbReference>
<keyword evidence="7" id="KW-1185">Reference proteome</keyword>
<dbReference type="SUPFAM" id="SSF51045">
    <property type="entry name" value="WW domain"/>
    <property type="match status" value="1"/>
</dbReference>
<comment type="caution">
    <text evidence="6">The sequence shown here is derived from an EMBL/GenBank/DDBJ whole genome shotgun (WGS) entry which is preliminary data.</text>
</comment>
<sequence length="566" mass="63514">MEQGWNIWRSPFPQGYRVAAPTSSGGVGSHAQFQISEIILFLTTYGASLSVIILESHSATLVFILRGSSIPKPYTPFHQTPTHYCTMSLPSGWEAKLAPSGRVYYINHQSKTTTWEKPSFIGYASNGIVYPTNPFQDINSPPNPFQQPSSTPIFYAVPIPKSSKLSQHGYYISATPEDPKKSKYKIYPITLNPTFQRTTHDIPQPKKKLVFKQVSTSVTVMGTNMSITNTTDNLSITTVVRTSVKLPGSVENPPYYTSSPWSKKDVRPLLKSILCCQCRIPKTKECPCILCTRHPLDNHSCQNIHDDKTHEMENHGKCTHSNKLTHTTRADFFQHHSAWNSNLVLGLLSIWAGDEATIAKQIWKAFRDAWKHPKEEYGKVIKSSNHSVSFFQPDPDIVSRFEAYVAACYERDPHVNIVPLWHGTTTVCSGKTCLDFSGCVSCHIMTKGFSNKHTGKRAWQRYGPGIYFASNTSKAHSYVNVDSNAKPQAVNGKFTQILSFVALGRVFETFENDLSYLTGAPPNSDSLHGNVKKKRTEDKDLRFDEYVVYKAEAVMPVACVEYEVTF</sequence>
<dbReference type="EMBL" id="RBNI01007285">
    <property type="protein sequence ID" value="RUP45443.1"/>
    <property type="molecule type" value="Genomic_DNA"/>
</dbReference>
<dbReference type="PROSITE" id="PS01159">
    <property type="entry name" value="WW_DOMAIN_1"/>
    <property type="match status" value="1"/>
</dbReference>
<feature type="domain" description="WW" evidence="5">
    <location>
        <begin position="87"/>
        <end position="120"/>
    </location>
</feature>
<reference evidence="6 7" key="1">
    <citation type="journal article" date="2018" name="New Phytol.">
        <title>Phylogenomics of Endogonaceae and evolution of mycorrhizas within Mucoromycota.</title>
        <authorList>
            <person name="Chang Y."/>
            <person name="Desiro A."/>
            <person name="Na H."/>
            <person name="Sandor L."/>
            <person name="Lipzen A."/>
            <person name="Clum A."/>
            <person name="Barry K."/>
            <person name="Grigoriev I.V."/>
            <person name="Martin F.M."/>
            <person name="Stajich J.E."/>
            <person name="Smith M.E."/>
            <person name="Bonito G."/>
            <person name="Spatafora J.W."/>
        </authorList>
    </citation>
    <scope>NUCLEOTIDE SEQUENCE [LARGE SCALE GENOMIC DNA]</scope>
    <source>
        <strain evidence="6 7">GMNB39</strain>
    </source>
</reference>
<evidence type="ECO:0000259" key="5">
    <source>
        <dbReference type="PROSITE" id="PS50020"/>
    </source>
</evidence>
<evidence type="ECO:0000313" key="6">
    <source>
        <dbReference type="EMBL" id="RUP45443.1"/>
    </source>
</evidence>
<dbReference type="OrthoDB" id="9514740at2759"/>
<dbReference type="CDD" id="cd00201">
    <property type="entry name" value="WW"/>
    <property type="match status" value="1"/>
</dbReference>
<dbReference type="GO" id="GO:0045944">
    <property type="term" value="P:positive regulation of transcription by RNA polymerase II"/>
    <property type="evidence" value="ECO:0007669"/>
    <property type="project" value="TreeGrafter"/>
</dbReference>
<dbReference type="InterPro" id="IPR012317">
    <property type="entry name" value="Poly(ADP-ribose)pol_cat_dom"/>
</dbReference>
<evidence type="ECO:0000256" key="1">
    <source>
        <dbReference type="ARBA" id="ARBA00004123"/>
    </source>
</evidence>
<dbReference type="GO" id="GO:0005737">
    <property type="term" value="C:cytoplasm"/>
    <property type="evidence" value="ECO:0007669"/>
    <property type="project" value="UniProtKB-SubCell"/>
</dbReference>
<dbReference type="GO" id="GO:0005634">
    <property type="term" value="C:nucleus"/>
    <property type="evidence" value="ECO:0007669"/>
    <property type="project" value="UniProtKB-SubCell"/>
</dbReference>
<evidence type="ECO:0000256" key="2">
    <source>
        <dbReference type="ARBA" id="ARBA00004496"/>
    </source>
</evidence>
<dbReference type="InterPro" id="IPR001202">
    <property type="entry name" value="WW_dom"/>
</dbReference>
<dbReference type="SMART" id="SM00456">
    <property type="entry name" value="WW"/>
    <property type="match status" value="1"/>
</dbReference>
<comment type="subcellular location">
    <subcellularLocation>
        <location evidence="2">Cytoplasm</location>
    </subcellularLocation>
    <subcellularLocation>
        <location evidence="1">Nucleus</location>
    </subcellularLocation>
</comment>
<dbReference type="Gene3D" id="3.90.228.10">
    <property type="match status" value="1"/>
</dbReference>
<dbReference type="PANTHER" id="PTHR17616">
    <property type="entry name" value="YES-ASSOCIATED PROTEIN YAP1 FAMILY MEMBER"/>
    <property type="match status" value="1"/>
</dbReference>
<evidence type="ECO:0000313" key="7">
    <source>
        <dbReference type="Proteomes" id="UP000268093"/>
    </source>
</evidence>
<keyword evidence="4" id="KW-0539">Nucleus</keyword>
<dbReference type="Proteomes" id="UP000268093">
    <property type="component" value="Unassembled WGS sequence"/>
</dbReference>
<dbReference type="PANTHER" id="PTHR17616:SF8">
    <property type="entry name" value="TRANSCRIPTIONAL COACTIVATOR YORKIE"/>
    <property type="match status" value="1"/>
</dbReference>
<dbReference type="GO" id="GO:0035329">
    <property type="term" value="P:hippo signaling"/>
    <property type="evidence" value="ECO:0007669"/>
    <property type="project" value="TreeGrafter"/>
</dbReference>
<dbReference type="AlphaFoldDB" id="A0A433D3T1"/>
<gene>
    <name evidence="6" type="ORF">BC936DRAFT_148179</name>
</gene>
<dbReference type="PROSITE" id="PS50020">
    <property type="entry name" value="WW_DOMAIN_2"/>
    <property type="match status" value="1"/>
</dbReference>
<dbReference type="Gene3D" id="2.20.70.10">
    <property type="match status" value="1"/>
</dbReference>